<dbReference type="PROSITE" id="PS50011">
    <property type="entry name" value="PROTEIN_KINASE_DOM"/>
    <property type="match status" value="1"/>
</dbReference>
<dbReference type="PANTHER" id="PTHR44167:SF24">
    <property type="entry name" value="SERINE_THREONINE-PROTEIN KINASE CHK2"/>
    <property type="match status" value="1"/>
</dbReference>
<dbReference type="Gene3D" id="1.10.510.10">
    <property type="entry name" value="Transferase(Phosphotransferase) domain 1"/>
    <property type="match status" value="1"/>
</dbReference>
<keyword evidence="2" id="KW-0067">ATP-binding</keyword>
<dbReference type="SUPFAM" id="SSF56112">
    <property type="entry name" value="Protein kinase-like (PK-like)"/>
    <property type="match status" value="1"/>
</dbReference>
<reference evidence="4" key="1">
    <citation type="journal article" date="2020" name="Nature">
        <title>Giant virus diversity and host interactions through global metagenomics.</title>
        <authorList>
            <person name="Schulz F."/>
            <person name="Roux S."/>
            <person name="Paez-Espino D."/>
            <person name="Jungbluth S."/>
            <person name="Walsh D.A."/>
            <person name="Denef V.J."/>
            <person name="McMahon K.D."/>
            <person name="Konstantinidis K.T."/>
            <person name="Eloe-Fadrosh E.A."/>
            <person name="Kyrpides N.C."/>
            <person name="Woyke T."/>
        </authorList>
    </citation>
    <scope>NUCLEOTIDE SEQUENCE</scope>
    <source>
        <strain evidence="4">GVMAG-S-3300013014-136</strain>
    </source>
</reference>
<dbReference type="SMART" id="SM00220">
    <property type="entry name" value="S_TKc"/>
    <property type="match status" value="1"/>
</dbReference>
<dbReference type="GO" id="GO:0005634">
    <property type="term" value="C:nucleus"/>
    <property type="evidence" value="ECO:0007669"/>
    <property type="project" value="TreeGrafter"/>
</dbReference>
<dbReference type="InterPro" id="IPR011009">
    <property type="entry name" value="Kinase-like_dom_sf"/>
</dbReference>
<dbReference type="GO" id="GO:0004674">
    <property type="term" value="F:protein serine/threonine kinase activity"/>
    <property type="evidence" value="ECO:0007669"/>
    <property type="project" value="TreeGrafter"/>
</dbReference>
<dbReference type="PROSITE" id="PS00108">
    <property type="entry name" value="PROTEIN_KINASE_ST"/>
    <property type="match status" value="1"/>
</dbReference>
<name>A0A6C0KV79_9ZZZZ</name>
<organism evidence="4">
    <name type="scientific">viral metagenome</name>
    <dbReference type="NCBI Taxonomy" id="1070528"/>
    <lineage>
        <taxon>unclassified sequences</taxon>
        <taxon>metagenomes</taxon>
        <taxon>organismal metagenomes</taxon>
    </lineage>
</organism>
<proteinExistence type="predicted"/>
<dbReference type="PROSITE" id="PS00107">
    <property type="entry name" value="PROTEIN_KINASE_ATP"/>
    <property type="match status" value="1"/>
</dbReference>
<dbReference type="Pfam" id="PF00069">
    <property type="entry name" value="Pkinase"/>
    <property type="match status" value="1"/>
</dbReference>
<sequence length="318" mass="36029">MDVGKVILYKNIKGDDKKIVILEKIGQGAYGIVFKAMLENYGLIALKVQKLLPETLQSLLQSLKSEIKISEVLPENIAISLKKVLFHTGQGKPSEMVSVTDDVPKNYVATLYDLADGLELQKLIDINKNAGLVLSEDVIERYIRDLLQCLEGLKSVGVAHRDIKPGNLMLNKGNIIMIDFGFACFYVECTGKKGTPKFLPPEFFFLPQINWQKGDIFAMGITIISLITNGNTLYENYFQTKEQASGFFSVYTTDELRAKFIGTMDKYALKYPVINTYRELILGMIDPEPMTRWTIEQCFEWIDMKTYGRILDVTEDES</sequence>
<feature type="domain" description="Protein kinase" evidence="3">
    <location>
        <begin position="19"/>
        <end position="307"/>
    </location>
</feature>
<dbReference type="InterPro" id="IPR000719">
    <property type="entry name" value="Prot_kinase_dom"/>
</dbReference>
<evidence type="ECO:0000256" key="2">
    <source>
        <dbReference type="ARBA" id="ARBA00022840"/>
    </source>
</evidence>
<dbReference type="Gene3D" id="3.30.200.20">
    <property type="entry name" value="Phosphorylase Kinase, domain 1"/>
    <property type="match status" value="1"/>
</dbReference>
<dbReference type="PANTHER" id="PTHR44167">
    <property type="entry name" value="OVARIAN-SPECIFIC SERINE/THREONINE-PROTEIN KINASE LOK-RELATED"/>
    <property type="match status" value="1"/>
</dbReference>
<dbReference type="GO" id="GO:0044773">
    <property type="term" value="P:mitotic DNA damage checkpoint signaling"/>
    <property type="evidence" value="ECO:0007669"/>
    <property type="project" value="TreeGrafter"/>
</dbReference>
<keyword evidence="1" id="KW-0547">Nucleotide-binding</keyword>
<dbReference type="EMBL" id="MN740964">
    <property type="protein sequence ID" value="QHU20238.1"/>
    <property type="molecule type" value="Genomic_DNA"/>
</dbReference>
<evidence type="ECO:0000259" key="3">
    <source>
        <dbReference type="PROSITE" id="PS50011"/>
    </source>
</evidence>
<dbReference type="GO" id="GO:0005524">
    <property type="term" value="F:ATP binding"/>
    <property type="evidence" value="ECO:0007669"/>
    <property type="project" value="UniProtKB-KW"/>
</dbReference>
<protein>
    <recommendedName>
        <fullName evidence="3">Protein kinase domain-containing protein</fullName>
    </recommendedName>
</protein>
<evidence type="ECO:0000313" key="4">
    <source>
        <dbReference type="EMBL" id="QHU20238.1"/>
    </source>
</evidence>
<accession>A0A6C0KV79</accession>
<dbReference type="AlphaFoldDB" id="A0A6C0KV79"/>
<dbReference type="InterPro" id="IPR017441">
    <property type="entry name" value="Protein_kinase_ATP_BS"/>
</dbReference>
<evidence type="ECO:0000256" key="1">
    <source>
        <dbReference type="ARBA" id="ARBA00022741"/>
    </source>
</evidence>
<dbReference type="InterPro" id="IPR008271">
    <property type="entry name" value="Ser/Thr_kinase_AS"/>
</dbReference>